<dbReference type="HOGENOM" id="CLU_982185_0_0_2"/>
<dbReference type="EMBL" id="CP002051">
    <property type="protein sequence ID" value="ADI32085.1"/>
    <property type="molecule type" value="Genomic_DNA"/>
</dbReference>
<reference evidence="2 3" key="2">
    <citation type="journal article" date="2011" name="Stand. Genomic Sci.">
        <title>Complete genome sequence of Staphylothermus hellenicus P8.</title>
        <authorList>
            <person name="Anderson I."/>
            <person name="Wirth R."/>
            <person name="Lucas S."/>
            <person name="Copeland A."/>
            <person name="Lapidus A."/>
            <person name="Cheng J.F."/>
            <person name="Goodwin L."/>
            <person name="Pitluck S."/>
            <person name="Davenport K."/>
            <person name="Detter J.C."/>
            <person name="Han C."/>
            <person name="Tapia R."/>
            <person name="Land M."/>
            <person name="Hauser L."/>
            <person name="Pati A."/>
            <person name="Mikhailova N."/>
            <person name="Woyke T."/>
            <person name="Klenk H.P."/>
            <person name="Kyrpides N."/>
            <person name="Ivanova N."/>
        </authorList>
    </citation>
    <scope>NUCLEOTIDE SEQUENCE [LARGE SCALE GENOMIC DNA]</scope>
    <source>
        <strain evidence="3">DSM 12710 / JCM 10830 / BK20S6-10-b1 / P8</strain>
    </source>
</reference>
<sequence length="299" mass="34077">MTFWKIVLKKKGPIVRKREEDIPDLYLDTVYFSEDKPLSLLLLKAKNKPGIMHRITEVITGKGKNIIKLNVTNIAYGDYGFILILVDDCDKSCGEELKNGILNKLGNDIVKIDVITSTNSYVFLKYNRLLLLDDESVIITKRMIERAIYYVYKKGMLNAAAFLTDFGRGIGESIYDIFISGLMKDVERNYEERLRDSLKMFIYVCKALGLGDMEIEGLEELGNSYRIIIRNNYECTALAKYGSEHGFVGKAGNMTKGIIEGFFKKLFNREVGVKEIECVLEGKQADVFTVDLREYASEL</sequence>
<dbReference type="InterPro" id="IPR054480">
    <property type="entry name" value="AHAS_small-like_ACT"/>
</dbReference>
<reference evidence="3" key="1">
    <citation type="submission" date="2010-05" db="EMBL/GenBank/DDBJ databases">
        <title>Complete sequence of Staphylothermus hellenicus DSM 12710.</title>
        <authorList>
            <consortium name="US DOE Joint Genome Institute"/>
            <person name="Lucas S."/>
            <person name="Copeland A."/>
            <person name="Lapidus A."/>
            <person name="Cheng J.-F."/>
            <person name="Bruce D."/>
            <person name="Goodwin L."/>
            <person name="Pitluck S."/>
            <person name="Davenport K."/>
            <person name="Detter J.C."/>
            <person name="Han C."/>
            <person name="Tapia R."/>
            <person name="Larimer F."/>
            <person name="Land M."/>
            <person name="Hauser L."/>
            <person name="Kyrpides N."/>
            <person name="Mikhailova N."/>
            <person name="Anderson I.J."/>
            <person name="Woyke T."/>
        </authorList>
    </citation>
    <scope>NUCLEOTIDE SEQUENCE [LARGE SCALE GENOMIC DNA]</scope>
    <source>
        <strain evidence="3">DSM 12710 / JCM 10830 / BK20S6-10-b1 / P8</strain>
    </source>
</reference>
<dbReference type="PANTHER" id="PTHR35090">
    <property type="entry name" value="DNA-DIRECTED RNA POLYMERASE SUBUNIT I"/>
    <property type="match status" value="1"/>
</dbReference>
<dbReference type="SUPFAM" id="SSF55021">
    <property type="entry name" value="ACT-like"/>
    <property type="match status" value="1"/>
</dbReference>
<dbReference type="SUPFAM" id="SSF111126">
    <property type="entry name" value="Ligand-binding domain in the NO signalling and Golgi transport"/>
    <property type="match status" value="1"/>
</dbReference>
<keyword evidence="3" id="KW-1185">Reference proteome</keyword>
<gene>
    <name evidence="2" type="ordered locus">Shell_0979</name>
</gene>
<dbReference type="eggNOG" id="arCOG01688">
    <property type="taxonomic scope" value="Archaea"/>
</dbReference>
<dbReference type="Gene3D" id="3.30.1380.20">
    <property type="entry name" value="Trafficking protein particle complex subunit 3"/>
    <property type="match status" value="1"/>
</dbReference>
<evidence type="ECO:0000313" key="2">
    <source>
        <dbReference type="EMBL" id="ADI32085.1"/>
    </source>
</evidence>
<dbReference type="OrthoDB" id="19264at2157"/>
<dbReference type="Pfam" id="PF02830">
    <property type="entry name" value="V4R"/>
    <property type="match status" value="1"/>
</dbReference>
<dbReference type="InterPro" id="IPR002912">
    <property type="entry name" value="ACT_dom"/>
</dbReference>
<evidence type="ECO:0000313" key="3">
    <source>
        <dbReference type="Proteomes" id="UP000002573"/>
    </source>
</evidence>
<dbReference type="PANTHER" id="PTHR35090:SF1">
    <property type="entry name" value="SLR0144 PROTEIN"/>
    <property type="match status" value="1"/>
</dbReference>
<accession>D7D8I9</accession>
<dbReference type="AlphaFoldDB" id="D7D8I9"/>
<dbReference type="InterPro" id="IPR024096">
    <property type="entry name" value="NO_sig/Golgi_transp_ligand-bd"/>
</dbReference>
<dbReference type="STRING" id="591019.Shell_0979"/>
<dbReference type="CDD" id="cd02116">
    <property type="entry name" value="ACT"/>
    <property type="match status" value="1"/>
</dbReference>
<evidence type="ECO:0000259" key="1">
    <source>
        <dbReference type="PROSITE" id="PS51671"/>
    </source>
</evidence>
<dbReference type="InterPro" id="IPR045865">
    <property type="entry name" value="ACT-like_dom_sf"/>
</dbReference>
<dbReference type="Proteomes" id="UP000002573">
    <property type="component" value="Chromosome"/>
</dbReference>
<protein>
    <submittedName>
        <fullName evidence="2">4-vinyl reductase 4VR</fullName>
    </submittedName>
</protein>
<proteinExistence type="predicted"/>
<feature type="domain" description="ACT" evidence="1">
    <location>
        <begin position="40"/>
        <end position="117"/>
    </location>
</feature>
<dbReference type="KEGG" id="shc:Shell_0979"/>
<dbReference type="PROSITE" id="PS51671">
    <property type="entry name" value="ACT"/>
    <property type="match status" value="1"/>
</dbReference>
<dbReference type="Gene3D" id="3.30.70.260">
    <property type="match status" value="1"/>
</dbReference>
<dbReference type="RefSeq" id="WP_013143283.1">
    <property type="nucleotide sequence ID" value="NC_014205.1"/>
</dbReference>
<dbReference type="GeneID" id="9234268"/>
<dbReference type="InterPro" id="IPR004096">
    <property type="entry name" value="V4R"/>
</dbReference>
<dbReference type="SMART" id="SM00989">
    <property type="entry name" value="V4R"/>
    <property type="match status" value="1"/>
</dbReference>
<name>D7D8I9_STAHD</name>
<organism evidence="2 3">
    <name type="scientific">Staphylothermus hellenicus (strain DSM 12710 / JCM 10830 / BK20S6-10-b1 / P8)</name>
    <dbReference type="NCBI Taxonomy" id="591019"/>
    <lineage>
        <taxon>Archaea</taxon>
        <taxon>Thermoproteota</taxon>
        <taxon>Thermoprotei</taxon>
        <taxon>Desulfurococcales</taxon>
        <taxon>Desulfurococcaceae</taxon>
        <taxon>Staphylothermus</taxon>
    </lineage>
</organism>
<dbReference type="Pfam" id="PF22629">
    <property type="entry name" value="ACT_AHAS_ss"/>
    <property type="match status" value="1"/>
</dbReference>